<keyword evidence="2" id="KW-0812">Transmembrane</keyword>
<dbReference type="EMBL" id="JAAXOT010000021">
    <property type="protein sequence ID" value="NKY60228.1"/>
    <property type="molecule type" value="Genomic_DNA"/>
</dbReference>
<dbReference type="Proteomes" id="UP000570678">
    <property type="component" value="Unassembled WGS sequence"/>
</dbReference>
<evidence type="ECO:0008006" key="5">
    <source>
        <dbReference type="Google" id="ProtNLM"/>
    </source>
</evidence>
<keyword evidence="4" id="KW-1185">Reference proteome</keyword>
<feature type="compositionally biased region" description="Low complexity" evidence="1">
    <location>
        <begin position="292"/>
        <end position="302"/>
    </location>
</feature>
<evidence type="ECO:0000256" key="2">
    <source>
        <dbReference type="SAM" id="Phobius"/>
    </source>
</evidence>
<name>A0A846YS21_9NOCA</name>
<evidence type="ECO:0000313" key="3">
    <source>
        <dbReference type="EMBL" id="NKY60228.1"/>
    </source>
</evidence>
<evidence type="ECO:0000313" key="4">
    <source>
        <dbReference type="Proteomes" id="UP000570678"/>
    </source>
</evidence>
<feature type="transmembrane region" description="Helical" evidence="2">
    <location>
        <begin position="356"/>
        <end position="374"/>
    </location>
</feature>
<accession>A0A846YS21</accession>
<sequence>MALLDTMTVAGNNGEVRLLGPDDANTTLLRTELARFAPRIDLSAPSADLAGAASGSGSVTMLVLDAGVVIGATEVDLVRRLSAAGSRVLLVLNGTHAHLDWQSVRDRSAELLAAAGLDCEIVPVSARLALAARTAADSALLDRSGLASLHARLAALTTDTTTVDTRRSAAAAQVVAQTLDRIAQEEKLLAAGSEAEMLRAERARLLAERDGGRAVAVSTLRAQLNLARMDLLTQVGHRVRALHAEARTELDRLDRAGRVRFPERLRSAVAALTDTVDRDIAARLTELRARAAAAGPGAPDRAPVYRHDPAPTLGPDPQPRGRGVEDHLMIVVGASAGVGLGRLLVSPLALVPALDVATIPVTLLLGAGAAAWVVRARRQLADRDHLRQWVVDAVANVKAQLEQRAVTALVEAETELSDEMVRSAADRMLAVDRRVAELETALRRATSGQPGRLAACARDRQILEQWTPDSGN</sequence>
<protein>
    <recommendedName>
        <fullName evidence="5">Dynamin family protein</fullName>
    </recommendedName>
</protein>
<keyword evidence="2" id="KW-1133">Transmembrane helix</keyword>
<proteinExistence type="predicted"/>
<reference evidence="3 4" key="1">
    <citation type="submission" date="2020-04" db="EMBL/GenBank/DDBJ databases">
        <title>MicrobeNet Type strains.</title>
        <authorList>
            <person name="Nicholson A.C."/>
        </authorList>
    </citation>
    <scope>NUCLEOTIDE SEQUENCE [LARGE SCALE GENOMIC DNA]</scope>
    <source>
        <strain evidence="3 4">JCM 3332</strain>
    </source>
</reference>
<organism evidence="3 4">
    <name type="scientific">Nocardia flavorosea</name>
    <dbReference type="NCBI Taxonomy" id="53429"/>
    <lineage>
        <taxon>Bacteria</taxon>
        <taxon>Bacillati</taxon>
        <taxon>Actinomycetota</taxon>
        <taxon>Actinomycetes</taxon>
        <taxon>Mycobacteriales</taxon>
        <taxon>Nocardiaceae</taxon>
        <taxon>Nocardia</taxon>
    </lineage>
</organism>
<keyword evidence="2" id="KW-0472">Membrane</keyword>
<feature type="region of interest" description="Disordered" evidence="1">
    <location>
        <begin position="292"/>
        <end position="321"/>
    </location>
</feature>
<evidence type="ECO:0000256" key="1">
    <source>
        <dbReference type="SAM" id="MobiDB-lite"/>
    </source>
</evidence>
<dbReference type="AlphaFoldDB" id="A0A846YS21"/>
<gene>
    <name evidence="3" type="ORF">HGA15_29635</name>
</gene>
<comment type="caution">
    <text evidence="3">The sequence shown here is derived from an EMBL/GenBank/DDBJ whole genome shotgun (WGS) entry which is preliminary data.</text>
</comment>